<name>A0ACC6UCF7_9BURK</name>
<dbReference type="EMBL" id="JBFRCH010000051">
    <property type="protein sequence ID" value="MEX3937408.1"/>
    <property type="molecule type" value="Genomic_DNA"/>
</dbReference>
<comment type="caution">
    <text evidence="1">The sequence shown here is derived from an EMBL/GenBank/DDBJ whole genome shotgun (WGS) entry which is preliminary data.</text>
</comment>
<proteinExistence type="predicted"/>
<sequence length="162" mass="18701">MPQNEPLNNIEWWKLGIQAGAYAVTWIIVFVGWRVSSNQNDRRDARKELREHVDAVEELIREAETNGVNFLSQDEANVALYWSTYFAVQRIDVSNLPLPNLGDITRQLVLFRRLMTNKVTIGPDTPLPSAAERRQLMLEVSRGANRFIATLEDGYRSRYPLR</sequence>
<gene>
    <name evidence="1" type="ORF">AB4Y32_37720</name>
</gene>
<protein>
    <submittedName>
        <fullName evidence="1">Uncharacterized protein</fullName>
    </submittedName>
</protein>
<evidence type="ECO:0000313" key="2">
    <source>
        <dbReference type="Proteomes" id="UP001558850"/>
    </source>
</evidence>
<dbReference type="Proteomes" id="UP001558850">
    <property type="component" value="Unassembled WGS sequence"/>
</dbReference>
<reference evidence="1" key="1">
    <citation type="submission" date="2024-07" db="EMBL/GenBank/DDBJ databases">
        <title>A survey of Mimosa microsymbionts across Brazilian biomes reveals a high diversity of Paraburkholderia nodulating endemic species, but also that Cupriavidus is common as a symbiont of widespread species.</title>
        <authorList>
            <person name="Rouws L."/>
            <person name="Barauna A."/>
            <person name="Beukes C."/>
            <person name="Rouws J.R.C."/>
            <person name="De Faria S.M."/>
            <person name="Gross E."/>
            <person name="Bueno Dos Reis Junior F."/>
            <person name="Simon M.F."/>
            <person name="Maluk M."/>
            <person name="Odee D.W."/>
            <person name="Kenicer G."/>
            <person name="Young J.P.W."/>
            <person name="Reis V.M."/>
            <person name="Zilli J."/>
            <person name="James E.K."/>
        </authorList>
    </citation>
    <scope>NUCLEOTIDE SEQUENCE</scope>
    <source>
        <strain evidence="1">EG181B</strain>
    </source>
</reference>
<organism evidence="1 2">
    <name type="scientific">Paraburkholderia phymatum</name>
    <dbReference type="NCBI Taxonomy" id="148447"/>
    <lineage>
        <taxon>Bacteria</taxon>
        <taxon>Pseudomonadati</taxon>
        <taxon>Pseudomonadota</taxon>
        <taxon>Betaproteobacteria</taxon>
        <taxon>Burkholderiales</taxon>
        <taxon>Burkholderiaceae</taxon>
        <taxon>Paraburkholderia</taxon>
    </lineage>
</organism>
<keyword evidence="2" id="KW-1185">Reference proteome</keyword>
<accession>A0ACC6UCF7</accession>
<evidence type="ECO:0000313" key="1">
    <source>
        <dbReference type="EMBL" id="MEX3937408.1"/>
    </source>
</evidence>